<reference evidence="2 16" key="4">
    <citation type="journal article" date="2019" name="Nat. Med.">
        <title>A library of human gut bacterial isolates paired with longitudinal multiomics data enables mechanistic microbiome research.</title>
        <authorList>
            <person name="Poyet M."/>
            <person name="Groussin M."/>
            <person name="Gibbons S.M."/>
            <person name="Avila-Pacheco J."/>
            <person name="Jiang X."/>
            <person name="Kearney S.M."/>
            <person name="Perrotta A.R."/>
            <person name="Berdy B."/>
            <person name="Zhao S."/>
            <person name="Lieberman T.D."/>
            <person name="Swanson P.K."/>
            <person name="Smith M."/>
            <person name="Roesemann S."/>
            <person name="Alexander J.E."/>
            <person name="Rich S.A."/>
            <person name="Livny J."/>
            <person name="Vlamakis H."/>
            <person name="Clish C."/>
            <person name="Bullock K."/>
            <person name="Deik A."/>
            <person name="Scott J."/>
            <person name="Pierce K.A."/>
            <person name="Xavier R.J."/>
            <person name="Alm E.J."/>
        </authorList>
    </citation>
    <scope>NUCLEOTIDE SEQUENCE [LARGE SCALE GENOMIC DNA]</scope>
    <source>
        <strain evidence="2 16">BIOML-A105</strain>
    </source>
</reference>
<reference evidence="5 15" key="5">
    <citation type="submission" date="2019-12" db="EMBL/GenBank/DDBJ databases">
        <title>Draft Genome Sequence of Bifidobacterium adolescentis ZJ2.</title>
        <authorList>
            <person name="Jin Z."/>
        </authorList>
    </citation>
    <scope>NUCLEOTIDE SEQUENCE [LARGE SCALE GENOMIC DNA]</scope>
    <source>
        <strain evidence="5 15">ZJ2</strain>
    </source>
</reference>
<dbReference type="AlphaFoldDB" id="A0A076JQF2"/>
<evidence type="ECO:0000313" key="8">
    <source>
        <dbReference type="EMBL" id="RHK24895.1"/>
    </source>
</evidence>
<dbReference type="EMBL" id="LNKI01000007">
    <property type="protein sequence ID" value="OSG98407.1"/>
    <property type="molecule type" value="Genomic_DNA"/>
</dbReference>
<evidence type="ECO:0000313" key="6">
    <source>
        <dbReference type="EMBL" id="RGS64491.1"/>
    </source>
</evidence>
<evidence type="ECO:0000313" key="16">
    <source>
        <dbReference type="Proteomes" id="UP000470200"/>
    </source>
</evidence>
<dbReference type="Proteomes" id="UP000285262">
    <property type="component" value="Unassembled WGS sequence"/>
</dbReference>
<dbReference type="EMBL" id="CYYI01000005">
    <property type="protein sequence ID" value="CUN86955.1"/>
    <property type="molecule type" value="Genomic_DNA"/>
</dbReference>
<gene>
    <name evidence="3" type="ORF">AL0462_1587</name>
    <name evidence="4" type="ORF">AL0467_1669</name>
    <name evidence="8" type="ORF">DW072_07360</name>
    <name evidence="7" type="ORF">DW139_07790</name>
    <name evidence="6" type="ORF">DWX79_07730</name>
    <name evidence="1" type="ORF">ERS852382_01550</name>
    <name evidence="5" type="ORF">F3K97_09485</name>
    <name evidence="2" type="ORF">GA629_05515</name>
</gene>
<evidence type="ECO:0000313" key="4">
    <source>
        <dbReference type="EMBL" id="OSG98407.1"/>
    </source>
</evidence>
<evidence type="ECO:0000313" key="13">
    <source>
        <dbReference type="Proteomes" id="UP000285262"/>
    </source>
</evidence>
<dbReference type="EMBL" id="QRLP01000005">
    <property type="protein sequence ID" value="RHJ17067.1"/>
    <property type="molecule type" value="Genomic_DNA"/>
</dbReference>
<evidence type="ECO:0000313" key="7">
    <source>
        <dbReference type="EMBL" id="RHJ17067.1"/>
    </source>
</evidence>
<evidence type="ECO:0000313" key="2">
    <source>
        <dbReference type="EMBL" id="KAB5885810.1"/>
    </source>
</evidence>
<name>A0A076JQF2_BIFAD</name>
<dbReference type="eggNOG" id="ENOG5031N7D">
    <property type="taxonomic scope" value="Bacteria"/>
</dbReference>
<reference evidence="12 13" key="3">
    <citation type="submission" date="2018-08" db="EMBL/GenBank/DDBJ databases">
        <title>A genome reference for cultivated species of the human gut microbiota.</title>
        <authorList>
            <person name="Zou Y."/>
            <person name="Xue W."/>
            <person name="Luo G."/>
        </authorList>
    </citation>
    <scope>NUCLEOTIDE SEQUENCE [LARGE SCALE GENOMIC DNA]</scope>
    <source>
        <strain evidence="6 14">AF21-27</strain>
        <strain evidence="8 13">AF45-19</strain>
        <strain evidence="7 12">AM12-20</strain>
    </source>
</reference>
<dbReference type="Proteomes" id="UP000470200">
    <property type="component" value="Unassembled WGS sequence"/>
</dbReference>
<evidence type="ECO:0000313" key="5">
    <source>
        <dbReference type="EMBL" id="QHB63427.1"/>
    </source>
</evidence>
<evidence type="ECO:0000313" key="9">
    <source>
        <dbReference type="Proteomes" id="UP000095647"/>
    </source>
</evidence>
<evidence type="ECO:0000313" key="1">
    <source>
        <dbReference type="EMBL" id="CUN86955.1"/>
    </source>
</evidence>
<evidence type="ECO:0000313" key="3">
    <source>
        <dbReference type="EMBL" id="OSG95988.1"/>
    </source>
</evidence>
<dbReference type="EMBL" id="QRNG01000013">
    <property type="protein sequence ID" value="RHK24895.1"/>
    <property type="molecule type" value="Genomic_DNA"/>
</dbReference>
<dbReference type="EMBL" id="QRVT01000004">
    <property type="protein sequence ID" value="RGS64491.1"/>
    <property type="molecule type" value="Genomic_DNA"/>
</dbReference>
<reference evidence="1 9" key="1">
    <citation type="submission" date="2015-09" db="EMBL/GenBank/DDBJ databases">
        <authorList>
            <consortium name="Pathogen Informatics"/>
        </authorList>
    </citation>
    <scope>NUCLEOTIDE SEQUENCE [LARGE SCALE GENOMIC DNA]</scope>
    <source>
        <strain evidence="1 9">2789STDY5608824</strain>
    </source>
</reference>
<evidence type="ECO:0000313" key="14">
    <source>
        <dbReference type="Proteomes" id="UP000285462"/>
    </source>
</evidence>
<dbReference type="EMBL" id="WDIP01000004">
    <property type="protein sequence ID" value="KAB5885810.1"/>
    <property type="molecule type" value="Genomic_DNA"/>
</dbReference>
<dbReference type="RefSeq" id="WP_003810096.1">
    <property type="nucleotide sequence ID" value="NZ_AP031418.1"/>
</dbReference>
<dbReference type="Proteomes" id="UP000193208">
    <property type="component" value="Unassembled WGS sequence"/>
</dbReference>
<evidence type="ECO:0000313" key="10">
    <source>
        <dbReference type="Proteomes" id="UP000193208"/>
    </source>
</evidence>
<dbReference type="EMBL" id="CP047129">
    <property type="protein sequence ID" value="QHB63427.1"/>
    <property type="molecule type" value="Genomic_DNA"/>
</dbReference>
<organism evidence="6 14">
    <name type="scientific">Bifidobacterium adolescentis</name>
    <dbReference type="NCBI Taxonomy" id="1680"/>
    <lineage>
        <taxon>Bacteria</taxon>
        <taxon>Bacillati</taxon>
        <taxon>Actinomycetota</taxon>
        <taxon>Actinomycetes</taxon>
        <taxon>Bifidobacteriales</taxon>
        <taxon>Bifidobacteriaceae</taxon>
        <taxon>Bifidobacterium</taxon>
    </lineage>
</organism>
<proteinExistence type="predicted"/>
<evidence type="ECO:0000313" key="12">
    <source>
        <dbReference type="Proteomes" id="UP000284589"/>
    </source>
</evidence>
<accession>A0A076JQF2</accession>
<reference evidence="10 11" key="2">
    <citation type="journal article" date="2016" name="Sci. Rep.">
        <title>Evaluation of genetic diversity among strains of the human gut commensal Bifidobacterium adolescentis.</title>
        <authorList>
            <person name="Duranti S."/>
            <person name="Milani C."/>
            <person name="Lugli G.A."/>
            <person name="Mancabelli L."/>
            <person name="Turroni F."/>
            <person name="Ferrario C."/>
            <person name="Mangifesta M."/>
            <person name="Viappiani A."/>
            <person name="Sanchez B."/>
            <person name="Margolles A."/>
            <person name="van Sinderen D."/>
            <person name="Ventura M."/>
        </authorList>
    </citation>
    <scope>NUCLEOTIDE SEQUENCE [LARGE SCALE GENOMIC DNA]</scope>
    <source>
        <strain evidence="3 11">AL46-2</strain>
        <strain evidence="4 10">AL46-7</strain>
    </source>
</reference>
<dbReference type="Proteomes" id="UP000193905">
    <property type="component" value="Unassembled WGS sequence"/>
</dbReference>
<dbReference type="Proteomes" id="UP000464884">
    <property type="component" value="Chromosome"/>
</dbReference>
<dbReference type="Proteomes" id="UP000284589">
    <property type="component" value="Unassembled WGS sequence"/>
</dbReference>
<evidence type="ECO:0000313" key="15">
    <source>
        <dbReference type="Proteomes" id="UP000464884"/>
    </source>
</evidence>
<dbReference type="Proteomes" id="UP000095647">
    <property type="component" value="Unassembled WGS sequence"/>
</dbReference>
<sequence>MTKRQFSRAEIEYLRTLPSIDAVTDSRITYAREFQIDCMRRYLQGEKPTAIFISAGLSPSVIGHKRIERNIARWKRDEDIMRKAAEEPEPHDTAVDNHNAMSEVPLGKIQSLVCQVMVLSDRVDKLERLVEGLRKGDKI</sequence>
<evidence type="ECO:0000313" key="11">
    <source>
        <dbReference type="Proteomes" id="UP000193905"/>
    </source>
</evidence>
<dbReference type="Proteomes" id="UP000285462">
    <property type="component" value="Unassembled WGS sequence"/>
</dbReference>
<dbReference type="KEGG" id="badl:BADO_1543"/>
<dbReference type="EMBL" id="LNKH01000010">
    <property type="protein sequence ID" value="OSG95988.1"/>
    <property type="molecule type" value="Genomic_DNA"/>
</dbReference>
<protein>
    <submittedName>
        <fullName evidence="6">Transposase</fullName>
    </submittedName>
</protein>